<evidence type="ECO:0000259" key="1">
    <source>
        <dbReference type="Pfam" id="PF00899"/>
    </source>
</evidence>
<dbReference type="Pfam" id="PF00899">
    <property type="entry name" value="ThiF"/>
    <property type="match status" value="1"/>
</dbReference>
<dbReference type="EMBL" id="JAPDPI010000025">
    <property type="protein sequence ID" value="MCW3806541.1"/>
    <property type="molecule type" value="Genomic_DNA"/>
</dbReference>
<keyword evidence="3" id="KW-1185">Reference proteome</keyword>
<dbReference type="CDD" id="cd00755">
    <property type="entry name" value="YgdL_like"/>
    <property type="match status" value="1"/>
</dbReference>
<dbReference type="GO" id="GO:0008641">
    <property type="term" value="F:ubiquitin-like modifier activating enzyme activity"/>
    <property type="evidence" value="ECO:0007669"/>
    <property type="project" value="InterPro"/>
</dbReference>
<dbReference type="AlphaFoldDB" id="A0AAE3MFD9"/>
<dbReference type="PANTHER" id="PTHR43267:SF1">
    <property type="entry name" value="TRNA THREONYLCARBAMOYLADENOSINE DEHYDRATASE"/>
    <property type="match status" value="1"/>
</dbReference>
<dbReference type="GO" id="GO:0061504">
    <property type="term" value="P:cyclic threonylcarbamoyladenosine biosynthetic process"/>
    <property type="evidence" value="ECO:0007669"/>
    <property type="project" value="TreeGrafter"/>
</dbReference>
<protein>
    <submittedName>
        <fullName evidence="2">tRNA threonylcarbamoyladenosine dehydratase</fullName>
    </submittedName>
</protein>
<dbReference type="PANTHER" id="PTHR43267">
    <property type="entry name" value="TRNA THREONYLCARBAMOYLADENOSINE DEHYDRATASE"/>
    <property type="match status" value="1"/>
</dbReference>
<sequence length="240" mass="26575">MDWLERTELLIGREKLEELKDKHVLVVGLGGVGAYAAELIARAGIGNMTIVDGDIINDSNRNRQLPALISSKGKPKAQIMGERLRDINDSLQLEVINDFIDEEGFASLMETGFDYVVDAIDTLSPKVALIRESVQNNIPIVSSMGAGGKFDPSLVEIADISKSKYCNLARKVRKRLYQFGIRKGIPVVYSSEQVPKEFIIKTEGERNKKTTVGTISYMPPIFGCFVASKVIRDLVEGNRK</sequence>
<evidence type="ECO:0000313" key="2">
    <source>
        <dbReference type="EMBL" id="MCW3806541.1"/>
    </source>
</evidence>
<dbReference type="InterPro" id="IPR035985">
    <property type="entry name" value="Ubiquitin-activating_enz"/>
</dbReference>
<evidence type="ECO:0000313" key="3">
    <source>
        <dbReference type="Proteomes" id="UP001207408"/>
    </source>
</evidence>
<gene>
    <name evidence="2" type="ORF">OM074_12975</name>
</gene>
<dbReference type="RefSeq" id="WP_301200069.1">
    <property type="nucleotide sequence ID" value="NZ_JAPDPI010000025.1"/>
</dbReference>
<dbReference type="Proteomes" id="UP001207408">
    <property type="component" value="Unassembled WGS sequence"/>
</dbReference>
<name>A0AAE3MFD9_9BACT</name>
<dbReference type="Gene3D" id="3.40.50.720">
    <property type="entry name" value="NAD(P)-binding Rossmann-like Domain"/>
    <property type="match status" value="1"/>
</dbReference>
<comment type="caution">
    <text evidence="2">The sequence shown here is derived from an EMBL/GenBank/DDBJ whole genome shotgun (WGS) entry which is preliminary data.</text>
</comment>
<feature type="domain" description="THIF-type NAD/FAD binding fold" evidence="1">
    <location>
        <begin position="10"/>
        <end position="234"/>
    </location>
</feature>
<dbReference type="InterPro" id="IPR000594">
    <property type="entry name" value="ThiF_NAD_FAD-bd"/>
</dbReference>
<reference evidence="2" key="1">
    <citation type="submission" date="2022-10" db="EMBL/GenBank/DDBJ databases">
        <authorList>
            <person name="Yu W.X."/>
        </authorList>
    </citation>
    <scope>NUCLEOTIDE SEQUENCE</scope>
    <source>
        <strain evidence="2">D04</strain>
    </source>
</reference>
<organism evidence="2 3">
    <name type="scientific">Plebeiibacterium marinum</name>
    <dbReference type="NCBI Taxonomy" id="2992111"/>
    <lineage>
        <taxon>Bacteria</taxon>
        <taxon>Pseudomonadati</taxon>
        <taxon>Bacteroidota</taxon>
        <taxon>Bacteroidia</taxon>
        <taxon>Marinilabiliales</taxon>
        <taxon>Marinilabiliaceae</taxon>
        <taxon>Plebeiibacterium</taxon>
    </lineage>
</organism>
<dbReference type="GO" id="GO:0061503">
    <property type="term" value="F:tRNA threonylcarbamoyladenosine dehydratase"/>
    <property type="evidence" value="ECO:0007669"/>
    <property type="project" value="TreeGrafter"/>
</dbReference>
<accession>A0AAE3MFD9</accession>
<dbReference type="SUPFAM" id="SSF69572">
    <property type="entry name" value="Activating enzymes of the ubiquitin-like proteins"/>
    <property type="match status" value="1"/>
</dbReference>
<dbReference type="InterPro" id="IPR045886">
    <property type="entry name" value="ThiF/MoeB/HesA"/>
</dbReference>
<proteinExistence type="predicted"/>